<dbReference type="RefSeq" id="WP_062179850.1">
    <property type="nucleotide sequence ID" value="NZ_BBXL01000008.1"/>
</dbReference>
<dbReference type="EMBL" id="FQUC01000009">
    <property type="protein sequence ID" value="SHF71204.1"/>
    <property type="molecule type" value="Genomic_DNA"/>
</dbReference>
<keyword evidence="1" id="KW-0732">Signal</keyword>
<dbReference type="AlphaFoldDB" id="A0A1M5DWG0"/>
<proteinExistence type="predicted"/>
<feature type="signal peptide" evidence="1">
    <location>
        <begin position="1"/>
        <end position="20"/>
    </location>
</feature>
<protein>
    <submittedName>
        <fullName evidence="2">Uncharacterized protein</fullName>
    </submittedName>
</protein>
<evidence type="ECO:0000313" key="2">
    <source>
        <dbReference type="EMBL" id="SHF71204.1"/>
    </source>
</evidence>
<organism evidence="2 3">
    <name type="scientific">Dysgonomonas macrotermitis</name>
    <dbReference type="NCBI Taxonomy" id="1346286"/>
    <lineage>
        <taxon>Bacteria</taxon>
        <taxon>Pseudomonadati</taxon>
        <taxon>Bacteroidota</taxon>
        <taxon>Bacteroidia</taxon>
        <taxon>Bacteroidales</taxon>
        <taxon>Dysgonomonadaceae</taxon>
        <taxon>Dysgonomonas</taxon>
    </lineage>
</organism>
<evidence type="ECO:0000313" key="3">
    <source>
        <dbReference type="Proteomes" id="UP000184480"/>
    </source>
</evidence>
<dbReference type="Proteomes" id="UP000184480">
    <property type="component" value="Unassembled WGS sequence"/>
</dbReference>
<name>A0A1M5DWG0_9BACT</name>
<dbReference type="OrthoDB" id="1493589at2"/>
<gene>
    <name evidence="2" type="ORF">SAMN05444362_10973</name>
</gene>
<dbReference type="STRING" id="1346286.SAMN05444362_10973"/>
<evidence type="ECO:0000256" key="1">
    <source>
        <dbReference type="SAM" id="SignalP"/>
    </source>
</evidence>
<accession>A0A1M5DWG0</accession>
<reference evidence="3" key="1">
    <citation type="submission" date="2016-11" db="EMBL/GenBank/DDBJ databases">
        <authorList>
            <person name="Varghese N."/>
            <person name="Submissions S."/>
        </authorList>
    </citation>
    <scope>NUCLEOTIDE SEQUENCE [LARGE SCALE GENOMIC DNA]</scope>
    <source>
        <strain evidence="3">DSM 27370</strain>
    </source>
</reference>
<feature type="chain" id="PRO_5009909649" evidence="1">
    <location>
        <begin position="21"/>
        <end position="238"/>
    </location>
</feature>
<sequence>MRVKDLLLVFISGVFLPVFAQSGKVEQTDVLEAVWNEKYVVYEIPDDALSGNYSSLLYPYILRENEQDTTFFSAEIYWNSVAIDGRYILEITPLQVLLYSSHDNSNPNYLYWMANLQENEYRKIISHFRILVIHESEVMLEPYSGRLCFIYDWLFTDPALLSSGNIKSITNNTKYEKMYDQITKDHLYINFFVLLNEINSCLDNRHISVPEKEIFFSTQILRMINNTDELAAPSTVAE</sequence>
<keyword evidence="3" id="KW-1185">Reference proteome</keyword>